<evidence type="ECO:0000313" key="3">
    <source>
        <dbReference type="Proteomes" id="UP000198983"/>
    </source>
</evidence>
<dbReference type="AlphaFoldDB" id="A0A1H1MX16"/>
<dbReference type="InterPro" id="IPR036894">
    <property type="entry name" value="YbaB-like_sf"/>
</dbReference>
<keyword evidence="3" id="KW-1185">Reference proteome</keyword>
<evidence type="ECO:0000256" key="1">
    <source>
        <dbReference type="SAM" id="Coils"/>
    </source>
</evidence>
<proteinExistence type="predicted"/>
<dbReference type="InterPro" id="IPR004401">
    <property type="entry name" value="YbaB/EbfC"/>
</dbReference>
<keyword evidence="1" id="KW-0175">Coiled coil</keyword>
<gene>
    <name evidence="2" type="ORF">SAMN04489717_0998</name>
</gene>
<name>A0A1H1MX16_9ACTN</name>
<dbReference type="OrthoDB" id="3392909at2"/>
<protein>
    <submittedName>
        <fullName evidence="2">Conserved DNA-binding protein YbaB</fullName>
    </submittedName>
</protein>
<feature type="coiled-coil region" evidence="1">
    <location>
        <begin position="65"/>
        <end position="92"/>
    </location>
</feature>
<dbReference type="STRING" id="117157.SAMN04489717_0998"/>
<dbReference type="Proteomes" id="UP000198983">
    <property type="component" value="Chromosome I"/>
</dbReference>
<sequence length="152" mass="16469">MSFFGIPELDANMDGLLNMVDQLETIQQRMNDLTAGATSEDEYITVTVDAKGQVAAIELNPRVMRKASEDLAEELRETINRAHAALAERSQELMSELTGAAGIDLDAALNGTGNVREAAEELIRIGRGDVTPEQANAAMRDATHRVTGFKQP</sequence>
<keyword evidence="2" id="KW-0238">DNA-binding</keyword>
<dbReference type="Gene3D" id="3.30.1310.10">
    <property type="entry name" value="Nucleoid-associated protein YbaB-like domain"/>
    <property type="match status" value="1"/>
</dbReference>
<organism evidence="2 3">
    <name type="scientific">Actinopolymorpha singaporensis</name>
    <dbReference type="NCBI Taxonomy" id="117157"/>
    <lineage>
        <taxon>Bacteria</taxon>
        <taxon>Bacillati</taxon>
        <taxon>Actinomycetota</taxon>
        <taxon>Actinomycetes</taxon>
        <taxon>Propionibacteriales</taxon>
        <taxon>Actinopolymorphaceae</taxon>
        <taxon>Actinopolymorpha</taxon>
    </lineage>
</organism>
<dbReference type="RefSeq" id="WP_092650958.1">
    <property type="nucleotide sequence ID" value="NZ_LT629732.1"/>
</dbReference>
<evidence type="ECO:0000313" key="2">
    <source>
        <dbReference type="EMBL" id="SDR91162.1"/>
    </source>
</evidence>
<accession>A0A1H1MX16</accession>
<dbReference type="Pfam" id="PF02575">
    <property type="entry name" value="YbaB_DNA_bd"/>
    <property type="match status" value="1"/>
</dbReference>
<dbReference type="GO" id="GO:0003677">
    <property type="term" value="F:DNA binding"/>
    <property type="evidence" value="ECO:0007669"/>
    <property type="project" value="UniProtKB-KW"/>
</dbReference>
<reference evidence="2 3" key="1">
    <citation type="submission" date="2016-10" db="EMBL/GenBank/DDBJ databases">
        <authorList>
            <person name="de Groot N.N."/>
        </authorList>
    </citation>
    <scope>NUCLEOTIDE SEQUENCE [LARGE SCALE GENOMIC DNA]</scope>
    <source>
        <strain evidence="2 3">DSM 22024</strain>
    </source>
</reference>
<dbReference type="SUPFAM" id="SSF82607">
    <property type="entry name" value="YbaB-like"/>
    <property type="match status" value="1"/>
</dbReference>
<dbReference type="EMBL" id="LT629732">
    <property type="protein sequence ID" value="SDR91162.1"/>
    <property type="molecule type" value="Genomic_DNA"/>
</dbReference>